<dbReference type="InterPro" id="IPR013538">
    <property type="entry name" value="ASHA1/2-like_C"/>
</dbReference>
<accession>A0ABW3AKS3</accession>
<sequence length="148" mass="16253">MTEYFTLTRTLRAPRELVFDALTRPEHFAVWFGTAAVEVPQESLVMDVRPGGAFRAVMVLPDGNRIDWSGEYSAVEPPSHLAMTLTDQPDGDAGLPVLFDLDEVDGGTQLTIRQDRADFTDEQVAATIAGYNAFVDDMERVVEAMTGA</sequence>
<dbReference type="Gene3D" id="3.30.530.20">
    <property type="match status" value="1"/>
</dbReference>
<evidence type="ECO:0000313" key="4">
    <source>
        <dbReference type="Proteomes" id="UP001597055"/>
    </source>
</evidence>
<dbReference type="Pfam" id="PF08327">
    <property type="entry name" value="AHSA1"/>
    <property type="match status" value="1"/>
</dbReference>
<dbReference type="Proteomes" id="UP001597055">
    <property type="component" value="Unassembled WGS sequence"/>
</dbReference>
<comment type="caution">
    <text evidence="3">The sequence shown here is derived from an EMBL/GenBank/DDBJ whole genome shotgun (WGS) entry which is preliminary data.</text>
</comment>
<gene>
    <name evidence="3" type="ORF">ACFQ0P_14380</name>
</gene>
<dbReference type="RefSeq" id="WP_204979336.1">
    <property type="nucleotide sequence ID" value="NZ_JBHTII010000002.1"/>
</dbReference>
<dbReference type="InterPro" id="IPR023393">
    <property type="entry name" value="START-like_dom_sf"/>
</dbReference>
<protein>
    <submittedName>
        <fullName evidence="3">SRPBCC domain-containing protein</fullName>
    </submittedName>
</protein>
<comment type="similarity">
    <text evidence="1">Belongs to the AHA1 family.</text>
</comment>
<proteinExistence type="inferred from homology"/>
<dbReference type="EMBL" id="JBHTII010000002">
    <property type="protein sequence ID" value="MFD0791583.1"/>
    <property type="molecule type" value="Genomic_DNA"/>
</dbReference>
<evidence type="ECO:0000259" key="2">
    <source>
        <dbReference type="Pfam" id="PF08327"/>
    </source>
</evidence>
<keyword evidence="4" id="KW-1185">Reference proteome</keyword>
<evidence type="ECO:0000256" key="1">
    <source>
        <dbReference type="ARBA" id="ARBA00006817"/>
    </source>
</evidence>
<evidence type="ECO:0000313" key="3">
    <source>
        <dbReference type="EMBL" id="MFD0791583.1"/>
    </source>
</evidence>
<name>A0ABW3AKS3_9MICO</name>
<dbReference type="SUPFAM" id="SSF55961">
    <property type="entry name" value="Bet v1-like"/>
    <property type="match status" value="1"/>
</dbReference>
<reference evidence="4" key="1">
    <citation type="journal article" date="2019" name="Int. J. Syst. Evol. Microbiol.">
        <title>The Global Catalogue of Microorganisms (GCM) 10K type strain sequencing project: providing services to taxonomists for standard genome sequencing and annotation.</title>
        <authorList>
            <consortium name="The Broad Institute Genomics Platform"/>
            <consortium name="The Broad Institute Genome Sequencing Center for Infectious Disease"/>
            <person name="Wu L."/>
            <person name="Ma J."/>
        </authorList>
    </citation>
    <scope>NUCLEOTIDE SEQUENCE [LARGE SCALE GENOMIC DNA]</scope>
    <source>
        <strain evidence="4">CCUG 54523</strain>
    </source>
</reference>
<dbReference type="CDD" id="cd07814">
    <property type="entry name" value="SRPBCC_CalC_Aha1-like"/>
    <property type="match status" value="1"/>
</dbReference>
<feature type="domain" description="Activator of Hsp90 ATPase homologue 1/2-like C-terminal" evidence="2">
    <location>
        <begin position="12"/>
        <end position="143"/>
    </location>
</feature>
<organism evidence="3 4">
    <name type="scientific">Microbacterium insulae</name>
    <dbReference type="NCBI Taxonomy" id="483014"/>
    <lineage>
        <taxon>Bacteria</taxon>
        <taxon>Bacillati</taxon>
        <taxon>Actinomycetota</taxon>
        <taxon>Actinomycetes</taxon>
        <taxon>Micrococcales</taxon>
        <taxon>Microbacteriaceae</taxon>
        <taxon>Microbacterium</taxon>
    </lineage>
</organism>